<dbReference type="PRINTS" id="PR00078">
    <property type="entry name" value="G3PDHDRGNASE"/>
</dbReference>
<feature type="active site" description="Nucleophile" evidence="9">
    <location>
        <position position="147"/>
    </location>
</feature>
<feature type="binding site" evidence="10">
    <location>
        <position position="229"/>
    </location>
    <ligand>
        <name>D-glyceraldehyde 3-phosphate</name>
        <dbReference type="ChEBI" id="CHEBI:59776"/>
    </ligand>
</feature>
<organism evidence="16 17">
    <name type="scientific">Junco hyemalis</name>
    <name type="common">Dark-eyed junco</name>
    <dbReference type="NCBI Taxonomy" id="40217"/>
    <lineage>
        <taxon>Eukaryota</taxon>
        <taxon>Metazoa</taxon>
        <taxon>Chordata</taxon>
        <taxon>Craniata</taxon>
        <taxon>Vertebrata</taxon>
        <taxon>Euteleostomi</taxon>
        <taxon>Archelosauria</taxon>
        <taxon>Archosauria</taxon>
        <taxon>Dinosauria</taxon>
        <taxon>Saurischia</taxon>
        <taxon>Theropoda</taxon>
        <taxon>Coelurosauria</taxon>
        <taxon>Aves</taxon>
        <taxon>Neognathae</taxon>
        <taxon>Neoaves</taxon>
        <taxon>Telluraves</taxon>
        <taxon>Australaves</taxon>
        <taxon>Passeriformes</taxon>
        <taxon>Passerellidae</taxon>
        <taxon>Junco</taxon>
    </lineage>
</organism>
<feature type="binding site" evidence="10">
    <location>
        <begin position="206"/>
        <end position="207"/>
    </location>
    <ligand>
        <name>D-glyceraldehyde 3-phosphate</name>
        <dbReference type="ChEBI" id="CHEBI:59776"/>
    </ligand>
</feature>
<dbReference type="PANTHER" id="PTHR43148">
    <property type="entry name" value="GLYCERALDEHYDE-3-PHOSPHATE DEHYDROGENASE 2"/>
    <property type="match status" value="1"/>
</dbReference>
<comment type="similarity">
    <text evidence="3 13">Belongs to the glyceraldehyde-3-phosphate dehydrogenase family.</text>
</comment>
<evidence type="ECO:0000256" key="3">
    <source>
        <dbReference type="ARBA" id="ARBA00007406"/>
    </source>
</evidence>
<dbReference type="PIRSF" id="PIRSF000149">
    <property type="entry name" value="GAP_DH"/>
    <property type="match status" value="1"/>
</dbReference>
<protein>
    <recommendedName>
        <fullName evidence="14">Glyceraldehyde-3-phosphate dehydrogenase</fullName>
        <ecNumber evidence="14">1.2.1.12</ecNumber>
    </recommendedName>
</protein>
<comment type="catalytic activity">
    <reaction evidence="7 14">
        <text>D-glyceraldehyde 3-phosphate + phosphate + NAD(+) = (2R)-3-phospho-glyceroyl phosphate + NADH + H(+)</text>
        <dbReference type="Rhea" id="RHEA:10300"/>
        <dbReference type="ChEBI" id="CHEBI:15378"/>
        <dbReference type="ChEBI" id="CHEBI:43474"/>
        <dbReference type="ChEBI" id="CHEBI:57540"/>
        <dbReference type="ChEBI" id="CHEBI:57604"/>
        <dbReference type="ChEBI" id="CHEBI:57945"/>
        <dbReference type="ChEBI" id="CHEBI:59776"/>
        <dbReference type="EC" id="1.2.1.12"/>
    </reaction>
</comment>
<dbReference type="Proteomes" id="UP000694408">
    <property type="component" value="Unplaced"/>
</dbReference>
<comment type="catalytic activity">
    <reaction evidence="8">
        <text>D-glyceraldehyde 3-phosphate + phosphate + NADP(+) = (2R)-3-phospho-glyceroyl phosphate + NADPH + H(+)</text>
        <dbReference type="Rhea" id="RHEA:10296"/>
        <dbReference type="ChEBI" id="CHEBI:15378"/>
        <dbReference type="ChEBI" id="CHEBI:43474"/>
        <dbReference type="ChEBI" id="CHEBI:57604"/>
        <dbReference type="ChEBI" id="CHEBI:57783"/>
        <dbReference type="ChEBI" id="CHEBI:58349"/>
        <dbReference type="ChEBI" id="CHEBI:59776"/>
        <dbReference type="EC" id="1.2.1.13"/>
    </reaction>
</comment>
<dbReference type="CDD" id="cd05214">
    <property type="entry name" value="GAPDH_I_N"/>
    <property type="match status" value="1"/>
</dbReference>
<feature type="binding site" evidence="11">
    <location>
        <position position="316"/>
    </location>
    <ligand>
        <name>NAD(+)</name>
        <dbReference type="ChEBI" id="CHEBI:57540"/>
    </ligand>
</feature>
<dbReference type="Pfam" id="PF02800">
    <property type="entry name" value="Gp_dh_C"/>
    <property type="match status" value="1"/>
</dbReference>
<dbReference type="Gene3D" id="3.30.360.10">
    <property type="entry name" value="Dihydrodipicolinate Reductase, domain 2"/>
    <property type="match status" value="1"/>
</dbReference>
<dbReference type="Ensembl" id="ENSJHYT00000004335.1">
    <property type="protein sequence ID" value="ENSJHYP00000003524.1"/>
    <property type="gene ID" value="ENSJHYG00000002895.1"/>
</dbReference>
<evidence type="ECO:0000256" key="8">
    <source>
        <dbReference type="ARBA" id="ARBA00052787"/>
    </source>
</evidence>
<comment type="pathway">
    <text evidence="1 14">Carbohydrate degradation; glycolysis; pyruvate from D-glyceraldehyde 3-phosphate: step 1/5.</text>
</comment>
<keyword evidence="5 14" id="KW-0324">Glycolysis</keyword>
<dbReference type="SUPFAM" id="SSF55347">
    <property type="entry name" value="Glyceraldehyde-3-phosphate dehydrogenase-like, C-terminal domain"/>
    <property type="match status" value="1"/>
</dbReference>
<dbReference type="Gene3D" id="3.40.50.720">
    <property type="entry name" value="NAD(P)-binding Rossmann-like Domain"/>
    <property type="match status" value="1"/>
</dbReference>
<dbReference type="FunFam" id="3.40.50.720:FF:000001">
    <property type="entry name" value="Glyceraldehyde-3-phosphate dehydrogenase"/>
    <property type="match status" value="1"/>
</dbReference>
<evidence type="ECO:0000256" key="4">
    <source>
        <dbReference type="ARBA" id="ARBA00023002"/>
    </source>
</evidence>
<dbReference type="EC" id="1.2.1.12" evidence="14"/>
<evidence type="ECO:0000256" key="6">
    <source>
        <dbReference type="ARBA" id="ARBA00045390"/>
    </source>
</evidence>
<name>A0A8C5IGY9_JUNHY</name>
<evidence type="ECO:0000256" key="5">
    <source>
        <dbReference type="ARBA" id="ARBA00023152"/>
    </source>
</evidence>
<dbReference type="UniPathway" id="UPA00109">
    <property type="reaction ID" value="UER00184"/>
</dbReference>
<reference evidence="16" key="1">
    <citation type="submission" date="2025-08" db="UniProtKB">
        <authorList>
            <consortium name="Ensembl"/>
        </authorList>
    </citation>
    <scope>IDENTIFICATION</scope>
</reference>
<keyword evidence="17" id="KW-1185">Reference proteome</keyword>
<keyword evidence="4 14" id="KW-0560">Oxidoreductase</keyword>
<dbReference type="Pfam" id="PF00044">
    <property type="entry name" value="Gp_dh_N"/>
    <property type="match status" value="1"/>
</dbReference>
<comment type="subunit">
    <text evidence="14">Homotetramer.</text>
</comment>
<sequence length="336" mass="36716">MSNSVKVAINGFGRIGRMAFRRAYEENQVEVGPKLEVVAINDLSDPANLAYLLKYDSAHGIFNHEVSFYKDESHANVFFPWKELGVKVVLESTGFYLKKELAQDHIDAGAEYVIMSAPAKDDTPTFVYGVNTDKLTPDMHVVSGASCTTNCLSPMLSVIEKKWGVKAGFMTTVHAYTNDQTTLDLIKAKDFRRGRAAAENIVPTSTGAAKAVKLVIPSMAGRLDGIAIRVPVLDGSLCDLTLELKEHGATVEEINALEKAASEGELKGVLGYNTDPIVSRDILGRTEGSIFDATETKVIKTEDGAELVKVFAWYDNEFSYTCQFVRLAKKVASFVA</sequence>
<feature type="binding site" evidence="11">
    <location>
        <position position="42"/>
    </location>
    <ligand>
        <name>NAD(+)</name>
        <dbReference type="ChEBI" id="CHEBI:57540"/>
    </ligand>
</feature>
<evidence type="ECO:0000313" key="16">
    <source>
        <dbReference type="Ensembl" id="ENSJHYP00000003524.1"/>
    </source>
</evidence>
<dbReference type="CDD" id="cd18126">
    <property type="entry name" value="GAPDH_I_C"/>
    <property type="match status" value="1"/>
</dbReference>
<evidence type="ECO:0000259" key="15">
    <source>
        <dbReference type="SMART" id="SM00846"/>
    </source>
</evidence>
<evidence type="ECO:0000256" key="1">
    <source>
        <dbReference type="ARBA" id="ARBA00004869"/>
    </source>
</evidence>
<dbReference type="NCBIfam" id="TIGR01534">
    <property type="entry name" value="GAPDH-I"/>
    <property type="match status" value="1"/>
</dbReference>
<proteinExistence type="inferred from homology"/>
<evidence type="ECO:0000313" key="17">
    <source>
        <dbReference type="Proteomes" id="UP000694408"/>
    </source>
</evidence>
<feature type="site" description="Activates thiol group during catalysis" evidence="12">
    <location>
        <position position="174"/>
    </location>
</feature>
<keyword evidence="11" id="KW-0547">Nucleotide-binding</keyword>
<comment type="function">
    <text evidence="6">Has both glyceraldehyde-3-phosphate dehydrogenase and nitrosylase activities, thereby playing a role in glycolysis and nuclear functions, respectively. Glyceraldehyde-3-phosphate dehydrogenase is a key enzyme in glycolysis that catalyzes the first step of the pathway by converting D-glyceraldehyde 3-phosphate (G3P) into 3-phospho-D-glyceroyl phosphate. Participates in nuclear events including transcription, RNA transport, DNA replication and apoptosis. Nuclear functions are probably due to the nitrosylase activity that mediates cysteine S-nitrosylation of nuclear target proteins such as SIRT1, HDAC2 and PRKDC.</text>
</comment>
<dbReference type="GO" id="GO:0047100">
    <property type="term" value="F:glyceraldehyde-3-phosphate dehydrogenase (NADP+) (phosphorylating) activity"/>
    <property type="evidence" value="ECO:0007669"/>
    <property type="project" value="UniProtKB-EC"/>
</dbReference>
<evidence type="ECO:0000256" key="14">
    <source>
        <dbReference type="RuleBase" id="RU361160"/>
    </source>
</evidence>
<dbReference type="InterPro" id="IPR020831">
    <property type="entry name" value="GlycerAld/Erythrose_P_DH"/>
</dbReference>
<evidence type="ECO:0000256" key="9">
    <source>
        <dbReference type="PIRSR" id="PIRSR000149-1"/>
    </source>
</evidence>
<dbReference type="GO" id="GO:0006006">
    <property type="term" value="P:glucose metabolic process"/>
    <property type="evidence" value="ECO:0007669"/>
    <property type="project" value="InterPro"/>
</dbReference>
<dbReference type="GO" id="GO:0004365">
    <property type="term" value="F:glyceraldehyde-3-phosphate dehydrogenase (NAD+) (phosphorylating) activity"/>
    <property type="evidence" value="ECO:0007669"/>
    <property type="project" value="UniProtKB-UniRule"/>
</dbReference>
<dbReference type="InterPro" id="IPR036291">
    <property type="entry name" value="NAD(P)-bd_dom_sf"/>
</dbReference>
<accession>A0A8C5IGY9</accession>
<dbReference type="SUPFAM" id="SSF51735">
    <property type="entry name" value="NAD(P)-binding Rossmann-fold domains"/>
    <property type="match status" value="1"/>
</dbReference>
<feature type="binding site" evidence="10">
    <location>
        <begin position="146"/>
        <end position="148"/>
    </location>
    <ligand>
        <name>D-glyceraldehyde 3-phosphate</name>
        <dbReference type="ChEBI" id="CHEBI:59776"/>
    </ligand>
</feature>
<dbReference type="InterPro" id="IPR020830">
    <property type="entry name" value="GlycerAld_3-P_DH_AS"/>
</dbReference>
<comment type="pathway">
    <text evidence="2">Carbohydrate biosynthesis; Calvin cycle.</text>
</comment>
<reference evidence="16" key="2">
    <citation type="submission" date="2025-09" db="UniProtKB">
        <authorList>
            <consortium name="Ensembl"/>
        </authorList>
    </citation>
    <scope>IDENTIFICATION</scope>
</reference>
<feature type="binding site" evidence="11">
    <location>
        <position position="116"/>
    </location>
    <ligand>
        <name>NAD(+)</name>
        <dbReference type="ChEBI" id="CHEBI:57540"/>
    </ligand>
</feature>
<dbReference type="InterPro" id="IPR020828">
    <property type="entry name" value="GlycerAld_3-P_DH_NAD(P)-bd"/>
</dbReference>
<feature type="binding site" evidence="11">
    <location>
        <begin position="14"/>
        <end position="15"/>
    </location>
    <ligand>
        <name>NAD(+)</name>
        <dbReference type="ChEBI" id="CHEBI:57540"/>
    </ligand>
</feature>
<evidence type="ECO:0000256" key="2">
    <source>
        <dbReference type="ARBA" id="ARBA00005215"/>
    </source>
</evidence>
<dbReference type="GO" id="GO:0050661">
    <property type="term" value="F:NADP binding"/>
    <property type="evidence" value="ECO:0007669"/>
    <property type="project" value="InterPro"/>
</dbReference>
<dbReference type="FunFam" id="3.30.360.10:FF:000002">
    <property type="entry name" value="Glyceraldehyde-3-phosphate dehydrogenase"/>
    <property type="match status" value="1"/>
</dbReference>
<dbReference type="OMA" id="QVKLYVW"/>
<dbReference type="InterPro" id="IPR020829">
    <property type="entry name" value="GlycerAld_3-P_DH_cat"/>
</dbReference>
<keyword evidence="11 14" id="KW-0520">NAD</keyword>
<dbReference type="PROSITE" id="PS00071">
    <property type="entry name" value="GAPDH"/>
    <property type="match status" value="1"/>
</dbReference>
<feature type="domain" description="Glyceraldehyde 3-phosphate dehydrogenase NAD(P) binding" evidence="15">
    <location>
        <begin position="5"/>
        <end position="147"/>
    </location>
</feature>
<dbReference type="AlphaFoldDB" id="A0A8C5IGY9"/>
<evidence type="ECO:0000256" key="13">
    <source>
        <dbReference type="RuleBase" id="RU000397"/>
    </source>
</evidence>
<dbReference type="GO" id="GO:0006096">
    <property type="term" value="P:glycolytic process"/>
    <property type="evidence" value="ECO:0007669"/>
    <property type="project" value="UniProtKB-UniPathway"/>
</dbReference>
<evidence type="ECO:0000256" key="12">
    <source>
        <dbReference type="PIRSR" id="PIRSR000149-4"/>
    </source>
</evidence>
<evidence type="ECO:0000256" key="11">
    <source>
        <dbReference type="PIRSR" id="PIRSR000149-3"/>
    </source>
</evidence>
<evidence type="ECO:0000256" key="7">
    <source>
        <dbReference type="ARBA" id="ARBA00047698"/>
    </source>
</evidence>
<dbReference type="InterPro" id="IPR006424">
    <property type="entry name" value="Glyceraldehyde-3-P_DH_1"/>
</dbReference>
<dbReference type="GO" id="GO:0051287">
    <property type="term" value="F:NAD binding"/>
    <property type="evidence" value="ECO:0007669"/>
    <property type="project" value="UniProtKB-UniRule"/>
</dbReference>
<dbReference type="SMART" id="SM00846">
    <property type="entry name" value="Gp_dh_N"/>
    <property type="match status" value="1"/>
</dbReference>
<feature type="binding site" evidence="10">
    <location>
        <position position="177"/>
    </location>
    <ligand>
        <name>D-glyceraldehyde 3-phosphate</name>
        <dbReference type="ChEBI" id="CHEBI:59776"/>
    </ligand>
</feature>
<evidence type="ECO:0000256" key="10">
    <source>
        <dbReference type="PIRSR" id="PIRSR000149-2"/>
    </source>
</evidence>